<feature type="region of interest" description="Disordered" evidence="1">
    <location>
        <begin position="84"/>
        <end position="111"/>
    </location>
</feature>
<feature type="region of interest" description="Disordered" evidence="1">
    <location>
        <begin position="152"/>
        <end position="173"/>
    </location>
</feature>
<feature type="region of interest" description="Disordered" evidence="1">
    <location>
        <begin position="210"/>
        <end position="304"/>
    </location>
</feature>
<feature type="compositionally biased region" description="Polar residues" evidence="1">
    <location>
        <begin position="294"/>
        <end position="304"/>
    </location>
</feature>
<dbReference type="GO" id="GO:0000492">
    <property type="term" value="P:box C/D snoRNP assembly"/>
    <property type="evidence" value="ECO:0007669"/>
    <property type="project" value="TreeGrafter"/>
</dbReference>
<feature type="compositionally biased region" description="Basic and acidic residues" evidence="1">
    <location>
        <begin position="254"/>
        <end position="275"/>
    </location>
</feature>
<gene>
    <name evidence="3" type="ORF">LAESUDRAFT_813190</name>
</gene>
<feature type="region of interest" description="Disordered" evidence="1">
    <location>
        <begin position="333"/>
        <end position="395"/>
    </location>
</feature>
<accession>A0A165DZJ6</accession>
<reference evidence="3 4" key="1">
    <citation type="journal article" date="2016" name="Mol. Biol. Evol.">
        <title>Comparative Genomics of Early-Diverging Mushroom-Forming Fungi Provides Insights into the Origins of Lignocellulose Decay Capabilities.</title>
        <authorList>
            <person name="Nagy L.G."/>
            <person name="Riley R."/>
            <person name="Tritt A."/>
            <person name="Adam C."/>
            <person name="Daum C."/>
            <person name="Floudas D."/>
            <person name="Sun H."/>
            <person name="Yadav J.S."/>
            <person name="Pangilinan J."/>
            <person name="Larsson K.H."/>
            <person name="Matsuura K."/>
            <person name="Barry K."/>
            <person name="Labutti K."/>
            <person name="Kuo R."/>
            <person name="Ohm R.A."/>
            <person name="Bhattacharya S.S."/>
            <person name="Shirouzu T."/>
            <person name="Yoshinaga Y."/>
            <person name="Martin F.M."/>
            <person name="Grigoriev I.V."/>
            <person name="Hibbett D.S."/>
        </authorList>
    </citation>
    <scope>NUCLEOTIDE SEQUENCE [LARGE SCALE GENOMIC DNA]</scope>
    <source>
        <strain evidence="3 4">93-53</strain>
    </source>
</reference>
<dbReference type="GeneID" id="63831492"/>
<feature type="compositionally biased region" description="Polar residues" evidence="1">
    <location>
        <begin position="84"/>
        <end position="98"/>
    </location>
</feature>
<dbReference type="STRING" id="1314785.A0A165DZJ6"/>
<evidence type="ECO:0000313" key="3">
    <source>
        <dbReference type="EMBL" id="KZT05961.1"/>
    </source>
</evidence>
<evidence type="ECO:0000259" key="2">
    <source>
        <dbReference type="Pfam" id="PF10453"/>
    </source>
</evidence>
<dbReference type="EMBL" id="KV427627">
    <property type="protein sequence ID" value="KZT05961.1"/>
    <property type="molecule type" value="Genomic_DNA"/>
</dbReference>
<dbReference type="InParanoid" id="A0A165DZJ6"/>
<feature type="domain" description="FMR1-interacting protein 1 conserved" evidence="2">
    <location>
        <begin position="165"/>
        <end position="216"/>
    </location>
</feature>
<proteinExistence type="predicted"/>
<dbReference type="AlphaFoldDB" id="A0A165DZJ6"/>
<keyword evidence="4" id="KW-1185">Reference proteome</keyword>
<feature type="compositionally biased region" description="Low complexity" evidence="1">
    <location>
        <begin position="284"/>
        <end position="293"/>
    </location>
</feature>
<feature type="compositionally biased region" description="Polar residues" evidence="1">
    <location>
        <begin position="347"/>
        <end position="361"/>
    </location>
</feature>
<dbReference type="Proteomes" id="UP000076871">
    <property type="component" value="Unassembled WGS sequence"/>
</dbReference>
<dbReference type="OrthoDB" id="273070at2759"/>
<dbReference type="RefSeq" id="XP_040763701.1">
    <property type="nucleotide sequence ID" value="XM_040914465.1"/>
</dbReference>
<dbReference type="GO" id="GO:0005634">
    <property type="term" value="C:nucleus"/>
    <property type="evidence" value="ECO:0007669"/>
    <property type="project" value="TreeGrafter"/>
</dbReference>
<feature type="compositionally biased region" description="Basic residues" evidence="1">
    <location>
        <begin position="377"/>
        <end position="388"/>
    </location>
</feature>
<dbReference type="PANTHER" id="PTHR13309">
    <property type="entry name" value="NUCLEAR FRAGILE X MENTAL RETARDATION PROTEIN INTERACTING PROTEIN 1"/>
    <property type="match status" value="1"/>
</dbReference>
<protein>
    <recommendedName>
        <fullName evidence="2">FMR1-interacting protein 1 conserved domain-containing protein</fullName>
    </recommendedName>
</protein>
<dbReference type="GO" id="GO:0003723">
    <property type="term" value="F:RNA binding"/>
    <property type="evidence" value="ECO:0007669"/>
    <property type="project" value="InterPro"/>
</dbReference>
<sequence>MSMQGGWPDQNAPGPSQYRFANPGMIAARAATAALSNPYGQPFAHFGYQQVPHCAQYRPYGSPSVPCANSDGYTLSSTYVPGSYNGAGNTTSDLPQRSNQRHAHHGPVPTHWYQPGNTRCTHVGCKFVGSKKAVEIHMMDRHLIFPPGWENRKRKSDWDADPSLKGKPIPIQGTTIKLNTPEAIAEWIAERKKRFPTSSRVEEKAKKMEEAIARGQLPPIDSRFPNRKRRRLNDSYEQTRGRGRGRGRGQGRGRVTEQELWTRDDGETATRRTHEPIPLPARPSFSVGSSPSSTAKPSGKVSSLPNVAADYASESSDADTDSDSAPEIVSSKAPLASLESEPAQADEVSSTAGGPQKSASANVARGADASTTQQVKPIKKPYVKHPRKPLNNPFASRPSLLRNLLTPEIRMTVSNLSQAIRFLVDNDFLEDVELRAGQASEKMIEVIGSSTAADADNSAVASS</sequence>
<feature type="compositionally biased region" description="Basic residues" evidence="1">
    <location>
        <begin position="241"/>
        <end position="251"/>
    </location>
</feature>
<evidence type="ECO:0000313" key="4">
    <source>
        <dbReference type="Proteomes" id="UP000076871"/>
    </source>
</evidence>
<evidence type="ECO:0000256" key="1">
    <source>
        <dbReference type="SAM" id="MobiDB-lite"/>
    </source>
</evidence>
<dbReference type="PANTHER" id="PTHR13309:SF0">
    <property type="entry name" value="FMR1-INTERACTING PROTEIN NUFIP1"/>
    <property type="match status" value="1"/>
</dbReference>
<name>A0A165DZJ6_9APHY</name>
<dbReference type="Pfam" id="PF10453">
    <property type="entry name" value="NUFIP1"/>
    <property type="match status" value="1"/>
</dbReference>
<dbReference type="InterPro" id="IPR019496">
    <property type="entry name" value="NUFIP1_cons_dom"/>
</dbReference>
<dbReference type="InterPro" id="IPR039136">
    <property type="entry name" value="NUFIP1-like"/>
</dbReference>
<organism evidence="3 4">
    <name type="scientific">Laetiporus sulphureus 93-53</name>
    <dbReference type="NCBI Taxonomy" id="1314785"/>
    <lineage>
        <taxon>Eukaryota</taxon>
        <taxon>Fungi</taxon>
        <taxon>Dikarya</taxon>
        <taxon>Basidiomycota</taxon>
        <taxon>Agaricomycotina</taxon>
        <taxon>Agaricomycetes</taxon>
        <taxon>Polyporales</taxon>
        <taxon>Laetiporus</taxon>
    </lineage>
</organism>